<reference evidence="2 3" key="1">
    <citation type="submission" date="2015-07" db="EMBL/GenBank/DDBJ databases">
        <title>The genome of Pseudoloma neurophilia, a relevant intracellular parasite of the zebrafish.</title>
        <authorList>
            <person name="Ndikumana S."/>
            <person name="Pelin A."/>
            <person name="Sanders J."/>
            <person name="Corradi N."/>
        </authorList>
    </citation>
    <scope>NUCLEOTIDE SEQUENCE [LARGE SCALE GENOMIC DNA]</scope>
    <source>
        <strain evidence="2 3">MK1</strain>
    </source>
</reference>
<evidence type="ECO:0000313" key="2">
    <source>
        <dbReference type="EMBL" id="KRH95034.1"/>
    </source>
</evidence>
<evidence type="ECO:0000256" key="1">
    <source>
        <dbReference type="SAM" id="MobiDB-lite"/>
    </source>
</evidence>
<feature type="compositionally biased region" description="Basic residues" evidence="1">
    <location>
        <begin position="81"/>
        <end position="90"/>
    </location>
</feature>
<gene>
    <name evidence="2" type="ORF">M153_5000024001</name>
</gene>
<proteinExistence type="predicted"/>
<feature type="compositionally biased region" description="Polar residues" evidence="1">
    <location>
        <begin position="96"/>
        <end position="105"/>
    </location>
</feature>
<dbReference type="EMBL" id="LGUB01000009">
    <property type="protein sequence ID" value="KRH95034.1"/>
    <property type="molecule type" value="Genomic_DNA"/>
</dbReference>
<keyword evidence="3" id="KW-1185">Reference proteome</keyword>
<protein>
    <submittedName>
        <fullName evidence="2">Uncharacterized protein</fullName>
    </submittedName>
</protein>
<evidence type="ECO:0000313" key="3">
    <source>
        <dbReference type="Proteomes" id="UP000051530"/>
    </source>
</evidence>
<dbReference type="Proteomes" id="UP000051530">
    <property type="component" value="Unassembled WGS sequence"/>
</dbReference>
<organism evidence="2 3">
    <name type="scientific">Pseudoloma neurophilia</name>
    <dbReference type="NCBI Taxonomy" id="146866"/>
    <lineage>
        <taxon>Eukaryota</taxon>
        <taxon>Fungi</taxon>
        <taxon>Fungi incertae sedis</taxon>
        <taxon>Microsporidia</taxon>
        <taxon>Pseudoloma</taxon>
    </lineage>
</organism>
<comment type="caution">
    <text evidence="2">The sequence shown here is derived from an EMBL/GenBank/DDBJ whole genome shotgun (WGS) entry which is preliminary data.</text>
</comment>
<name>A0A0R0M0U3_9MICR</name>
<dbReference type="VEuPathDB" id="MicrosporidiaDB:M153_5000024001"/>
<sequence>MFDDHSEANYNDICEIQRQLVCKSEKIHQLHRIIDNLILKIEDKTAVNGHSAQRVEKQNIFEDDYQPQKSELKTITAQSKKKWINKKKRPERGITKKNTSRPFFC</sequence>
<feature type="region of interest" description="Disordered" evidence="1">
    <location>
        <begin position="81"/>
        <end position="105"/>
    </location>
</feature>
<accession>A0A0R0M0U3</accession>
<dbReference type="AlphaFoldDB" id="A0A0R0M0U3"/>